<keyword evidence="1" id="KW-0472">Membrane</keyword>
<dbReference type="RefSeq" id="WP_203380020.1">
    <property type="nucleotide sequence ID" value="NZ_JAENHP010000013.1"/>
</dbReference>
<comment type="caution">
    <text evidence="2">The sequence shown here is derived from an EMBL/GenBank/DDBJ whole genome shotgun (WGS) entry which is preliminary data.</text>
</comment>
<protein>
    <submittedName>
        <fullName evidence="2">Uncharacterized protein</fullName>
    </submittedName>
</protein>
<proteinExistence type="predicted"/>
<keyword evidence="1" id="KW-1133">Transmembrane helix</keyword>
<evidence type="ECO:0000313" key="3">
    <source>
        <dbReference type="Proteomes" id="UP000632138"/>
    </source>
</evidence>
<keyword evidence="3" id="KW-1185">Reference proteome</keyword>
<gene>
    <name evidence="2" type="ORF">JIG36_31385</name>
</gene>
<sequence length="95" mass="10095">MWWLVFGFAYGVFALTKPSCAPPTCDNDRQIFFMAGVGIVFPALLLGLAVSAGLTALAHPPARTGVWLGTITAWVIVVAEFRRPLGGAGLCRLTC</sequence>
<accession>A0ABS2AJP4</accession>
<reference evidence="2 3" key="1">
    <citation type="submission" date="2021-01" db="EMBL/GenBank/DDBJ databases">
        <title>Actinoplanes sp. nov. LDG1-06 isolated from lichen.</title>
        <authorList>
            <person name="Saeng-In P."/>
            <person name="Phongsopitanun W."/>
            <person name="Kanchanasin P."/>
            <person name="Yuki M."/>
            <person name="Kudo T."/>
            <person name="Ohkuma M."/>
            <person name="Tanasupawat S."/>
        </authorList>
    </citation>
    <scope>NUCLEOTIDE SEQUENCE [LARGE SCALE GENOMIC DNA]</scope>
    <source>
        <strain evidence="2 3">LDG1-06</strain>
    </source>
</reference>
<evidence type="ECO:0000256" key="1">
    <source>
        <dbReference type="SAM" id="Phobius"/>
    </source>
</evidence>
<dbReference type="EMBL" id="JAENHP010000013">
    <property type="protein sequence ID" value="MBM2620026.1"/>
    <property type="molecule type" value="Genomic_DNA"/>
</dbReference>
<organism evidence="2 3">
    <name type="scientific">Paractinoplanes ovalisporus</name>
    <dbReference type="NCBI Taxonomy" id="2810368"/>
    <lineage>
        <taxon>Bacteria</taxon>
        <taxon>Bacillati</taxon>
        <taxon>Actinomycetota</taxon>
        <taxon>Actinomycetes</taxon>
        <taxon>Micromonosporales</taxon>
        <taxon>Micromonosporaceae</taxon>
        <taxon>Paractinoplanes</taxon>
    </lineage>
</organism>
<dbReference type="Proteomes" id="UP000632138">
    <property type="component" value="Unassembled WGS sequence"/>
</dbReference>
<feature type="transmembrane region" description="Helical" evidence="1">
    <location>
        <begin position="30"/>
        <end position="54"/>
    </location>
</feature>
<name>A0ABS2AJP4_9ACTN</name>
<evidence type="ECO:0000313" key="2">
    <source>
        <dbReference type="EMBL" id="MBM2620026.1"/>
    </source>
</evidence>
<keyword evidence="1" id="KW-0812">Transmembrane</keyword>